<keyword evidence="2" id="KW-0963">Cytoplasm</keyword>
<dbReference type="Proteomes" id="UP001138997">
    <property type="component" value="Unassembled WGS sequence"/>
</dbReference>
<dbReference type="InterPro" id="IPR005627">
    <property type="entry name" value="CutC-like"/>
</dbReference>
<comment type="subcellular location">
    <subcellularLocation>
        <location evidence="2">Cytoplasm</location>
    </subcellularLocation>
</comment>
<dbReference type="Gene3D" id="3.20.20.380">
    <property type="entry name" value="Copper homeostasis (CutC) domain"/>
    <property type="match status" value="1"/>
</dbReference>
<name>A0A9X1NGX4_9ACTN</name>
<comment type="similarity">
    <text evidence="1 2">Belongs to the CutC family.</text>
</comment>
<dbReference type="GO" id="GO:0005507">
    <property type="term" value="F:copper ion binding"/>
    <property type="evidence" value="ECO:0007669"/>
    <property type="project" value="TreeGrafter"/>
</dbReference>
<comment type="caution">
    <text evidence="3">The sequence shown here is derived from an EMBL/GenBank/DDBJ whole genome shotgun (WGS) entry which is preliminary data.</text>
</comment>
<evidence type="ECO:0000313" key="4">
    <source>
        <dbReference type="Proteomes" id="UP001138997"/>
    </source>
</evidence>
<comment type="caution">
    <text evidence="2">Once thought to be involved in copper homeostasis, experiments in E.coli have shown this is not the case.</text>
</comment>
<evidence type="ECO:0000313" key="3">
    <source>
        <dbReference type="EMBL" id="MCD5313943.1"/>
    </source>
</evidence>
<dbReference type="AlphaFoldDB" id="A0A9X1NGX4"/>
<gene>
    <name evidence="2" type="primary">cutC</name>
    <name evidence="3" type="ORF">LR394_23840</name>
</gene>
<dbReference type="RefSeq" id="WP_231446007.1">
    <property type="nucleotide sequence ID" value="NZ_JAJOMB010000014.1"/>
</dbReference>
<organism evidence="3 4">
    <name type="scientific">Kineosporia babensis</name>
    <dbReference type="NCBI Taxonomy" id="499548"/>
    <lineage>
        <taxon>Bacteria</taxon>
        <taxon>Bacillati</taxon>
        <taxon>Actinomycetota</taxon>
        <taxon>Actinomycetes</taxon>
        <taxon>Kineosporiales</taxon>
        <taxon>Kineosporiaceae</taxon>
        <taxon>Kineosporia</taxon>
    </lineage>
</organism>
<dbReference type="PANTHER" id="PTHR12598:SF0">
    <property type="entry name" value="COPPER HOMEOSTASIS PROTEIN CUTC HOMOLOG"/>
    <property type="match status" value="1"/>
</dbReference>
<proteinExistence type="inferred from homology"/>
<evidence type="ECO:0000256" key="2">
    <source>
        <dbReference type="HAMAP-Rule" id="MF_00795"/>
    </source>
</evidence>
<dbReference type="PANTHER" id="PTHR12598">
    <property type="entry name" value="COPPER HOMEOSTASIS PROTEIN CUTC"/>
    <property type="match status" value="1"/>
</dbReference>
<sequence>MQLEIAVTGVAGARIAAQQGADRVELCTALELGGLTPSAAMVDAVVAIGLPVHVLIRSRPGNFVYTPDEVAVQAADISRMMDAGVAGVVIGALTSDHVVDEAVLSHWVGAVSGRVEVTFHRAVDQAADPVAAARCLADAGVARVLSSGGAARAGEGVAVLEQMRQAAPGLGITAGGGVQIADFPALRSAGVEGVHLSAKKIVHPAHTGSRVALGVADDASHWETDPDLVVAARAAI</sequence>
<dbReference type="HAMAP" id="MF_00795">
    <property type="entry name" value="CutC"/>
    <property type="match status" value="1"/>
</dbReference>
<keyword evidence="4" id="KW-1185">Reference proteome</keyword>
<evidence type="ECO:0000256" key="1">
    <source>
        <dbReference type="ARBA" id="ARBA00007768"/>
    </source>
</evidence>
<dbReference type="Pfam" id="PF03932">
    <property type="entry name" value="CutC"/>
    <property type="match status" value="1"/>
</dbReference>
<dbReference type="SUPFAM" id="SSF110395">
    <property type="entry name" value="CutC-like"/>
    <property type="match status" value="1"/>
</dbReference>
<reference evidence="3" key="1">
    <citation type="submission" date="2021-11" db="EMBL/GenBank/DDBJ databases">
        <title>Streptomyces corallinus and Kineosporia corallina sp. nov., two new coral-derived marine actinobacteria.</title>
        <authorList>
            <person name="Buangrab K."/>
            <person name="Sutthacheep M."/>
            <person name="Yeemin T."/>
            <person name="Harunari E."/>
            <person name="Igarashi Y."/>
            <person name="Sripreechasak P."/>
            <person name="Kanchanasin P."/>
            <person name="Tanasupawat S."/>
            <person name="Phongsopitanun W."/>
        </authorList>
    </citation>
    <scope>NUCLEOTIDE SEQUENCE</scope>
    <source>
        <strain evidence="3">JCM 31032</strain>
    </source>
</reference>
<dbReference type="EMBL" id="JAJOMB010000014">
    <property type="protein sequence ID" value="MCD5313943.1"/>
    <property type="molecule type" value="Genomic_DNA"/>
</dbReference>
<accession>A0A9X1NGX4</accession>
<protein>
    <recommendedName>
        <fullName evidence="2">PF03932 family protein CutC</fullName>
    </recommendedName>
</protein>
<dbReference type="InterPro" id="IPR036822">
    <property type="entry name" value="CutC-like_dom_sf"/>
</dbReference>
<dbReference type="GO" id="GO:0005737">
    <property type="term" value="C:cytoplasm"/>
    <property type="evidence" value="ECO:0007669"/>
    <property type="project" value="UniProtKB-SubCell"/>
</dbReference>